<organism evidence="4 5">
    <name type="scientific">Propionispira arboris</name>
    <dbReference type="NCBI Taxonomy" id="84035"/>
    <lineage>
        <taxon>Bacteria</taxon>
        <taxon>Bacillati</taxon>
        <taxon>Bacillota</taxon>
        <taxon>Negativicutes</taxon>
        <taxon>Selenomonadales</taxon>
        <taxon>Selenomonadaceae</taxon>
        <taxon>Propionispira</taxon>
    </lineage>
</organism>
<dbReference type="SUPFAM" id="SSF54506">
    <property type="entry name" value="Diaminopimelate epimerase-like"/>
    <property type="match status" value="1"/>
</dbReference>
<keyword evidence="2" id="KW-0413">Isomerase</keyword>
<dbReference type="GO" id="GO:0016853">
    <property type="term" value="F:isomerase activity"/>
    <property type="evidence" value="ECO:0007669"/>
    <property type="project" value="UniProtKB-KW"/>
</dbReference>
<evidence type="ECO:0000256" key="2">
    <source>
        <dbReference type="ARBA" id="ARBA00023235"/>
    </source>
</evidence>
<comment type="similarity">
    <text evidence="1">Belongs to the PhzF family.</text>
</comment>
<dbReference type="Proteomes" id="UP000199662">
    <property type="component" value="Unassembled WGS sequence"/>
</dbReference>
<evidence type="ECO:0000313" key="5">
    <source>
        <dbReference type="Proteomes" id="UP000199662"/>
    </source>
</evidence>
<dbReference type="PIRSF" id="PIRSF016184">
    <property type="entry name" value="PhzC_PhzF"/>
    <property type="match status" value="1"/>
</dbReference>
<name>A0A1H7DB22_9FIRM</name>
<evidence type="ECO:0000256" key="3">
    <source>
        <dbReference type="PIRSR" id="PIRSR016184-1"/>
    </source>
</evidence>
<protein>
    <submittedName>
        <fullName evidence="4">Phenazine biosynthesis protein PhzF family</fullName>
    </submittedName>
</protein>
<dbReference type="PANTHER" id="PTHR13774:SF17">
    <property type="entry name" value="PHENAZINE BIOSYNTHESIS-LIKE DOMAIN-CONTAINING PROTEIN"/>
    <property type="match status" value="1"/>
</dbReference>
<dbReference type="PANTHER" id="PTHR13774">
    <property type="entry name" value="PHENAZINE BIOSYNTHESIS PROTEIN"/>
    <property type="match status" value="1"/>
</dbReference>
<keyword evidence="5" id="KW-1185">Reference proteome</keyword>
<dbReference type="EMBL" id="FNZK01000030">
    <property type="protein sequence ID" value="SEJ96370.1"/>
    <property type="molecule type" value="Genomic_DNA"/>
</dbReference>
<dbReference type="STRING" id="84035.SAMN05660742_1304"/>
<dbReference type="AlphaFoldDB" id="A0A1H7DB22"/>
<feature type="active site" evidence="3">
    <location>
        <position position="72"/>
    </location>
</feature>
<accession>A0A1H7DB22</accession>
<reference evidence="4 5" key="1">
    <citation type="submission" date="2016-10" db="EMBL/GenBank/DDBJ databases">
        <authorList>
            <person name="de Groot N.N."/>
        </authorList>
    </citation>
    <scope>NUCLEOTIDE SEQUENCE [LARGE SCALE GENOMIC DNA]</scope>
    <source>
        <strain evidence="4 5">DSM 2179</strain>
    </source>
</reference>
<proteinExistence type="inferred from homology"/>
<dbReference type="InterPro" id="IPR003719">
    <property type="entry name" value="Phenazine_PhzF-like"/>
</dbReference>
<gene>
    <name evidence="4" type="ORF">SAMN05660742_1304</name>
</gene>
<evidence type="ECO:0000313" key="4">
    <source>
        <dbReference type="EMBL" id="SEJ96370.1"/>
    </source>
</evidence>
<dbReference type="GO" id="GO:0005737">
    <property type="term" value="C:cytoplasm"/>
    <property type="evidence" value="ECO:0007669"/>
    <property type="project" value="TreeGrafter"/>
</dbReference>
<dbReference type="Gene3D" id="3.10.310.10">
    <property type="entry name" value="Diaminopimelate Epimerase, Chain A, domain 1"/>
    <property type="match status" value="2"/>
</dbReference>
<dbReference type="Pfam" id="PF02567">
    <property type="entry name" value="PhzC-PhzF"/>
    <property type="match status" value="1"/>
</dbReference>
<dbReference type="NCBIfam" id="TIGR00654">
    <property type="entry name" value="PhzF_family"/>
    <property type="match status" value="1"/>
</dbReference>
<sequence length="287" mass="31798">MFSVSFEEMFLLEAIMYKVILWGGFIMGVEIFQVDAFTKEPFKGNPAGVSILDRERDDTWMQNVACEMNLSETAFLTRRKDGFELRWFTPTREIDFCGHATLASAHIIYETGLIDKEQTVQFFTRSGILTACIKDNGIELNFPAKPVQKVDLLGLSDALGVKLLYTGLNADMYLAEVSDEDTVKTLKPDLEKLLRLPASGIIVTSASSIGKYDFVSRCFAPAVGINEDPVTGSAHCLLGPYWQGKLGKSELTAYQVSKRGGYIGVKVVSDRVFLTGNAVTVMRCELL</sequence>
<evidence type="ECO:0000256" key="1">
    <source>
        <dbReference type="ARBA" id="ARBA00008270"/>
    </source>
</evidence>